<accession>C2KMA7</accession>
<comment type="caution">
    <text evidence="1">The sequence shown here is derived from an EMBL/GenBank/DDBJ whole genome shotgun (WGS) entry which is preliminary data.</text>
</comment>
<gene>
    <name evidence="1" type="ORF">HMPREF0555_1773</name>
</gene>
<proteinExistence type="predicted"/>
<sequence length="85" mass="9971">MYDSRGFVSLSQWYIPDNKIGSETWQSPEGRTVLEAFNKINSDGSVEKVCWRLMSRVGEIHIFDTLEQVTLHFLNLLNDEYWSKN</sequence>
<protein>
    <submittedName>
        <fullName evidence="1">Uncharacterized protein</fullName>
    </submittedName>
</protein>
<dbReference type="EMBL" id="ACKV01000116">
    <property type="protein sequence ID" value="EEJ41635.1"/>
    <property type="molecule type" value="Genomic_DNA"/>
</dbReference>
<name>C2KMA7_LEUMC</name>
<dbReference type="AlphaFoldDB" id="C2KMA7"/>
<evidence type="ECO:0000313" key="2">
    <source>
        <dbReference type="Proteomes" id="UP000004283"/>
    </source>
</evidence>
<organism evidence="1 2">
    <name type="scientific">Leuconostoc mesenteroides subsp. cremoris ATCC 19254</name>
    <dbReference type="NCBI Taxonomy" id="586220"/>
    <lineage>
        <taxon>Bacteria</taxon>
        <taxon>Bacillati</taxon>
        <taxon>Bacillota</taxon>
        <taxon>Bacilli</taxon>
        <taxon>Lactobacillales</taxon>
        <taxon>Lactobacillaceae</taxon>
        <taxon>Leuconostoc</taxon>
    </lineage>
</organism>
<dbReference type="HOGENOM" id="CLU_2508721_0_0_9"/>
<reference evidence="1 2" key="1">
    <citation type="submission" date="2009-04" db="EMBL/GenBank/DDBJ databases">
        <authorList>
            <person name="Qin X."/>
            <person name="Bachman B."/>
            <person name="Battles P."/>
            <person name="Bell A."/>
            <person name="Bess C."/>
            <person name="Bickham C."/>
            <person name="Chaboub L."/>
            <person name="Chen D."/>
            <person name="Coyle M."/>
            <person name="Deiros D.R."/>
            <person name="Dinh H."/>
            <person name="Forbes L."/>
            <person name="Fowler G."/>
            <person name="Francisco L."/>
            <person name="Fu Q."/>
            <person name="Gubbala S."/>
            <person name="Hale W."/>
            <person name="Han Y."/>
            <person name="Hemphill L."/>
            <person name="Highlander S.K."/>
            <person name="Hirani K."/>
            <person name="Hogues M."/>
            <person name="Jackson L."/>
            <person name="Jakkamsetti A."/>
            <person name="Javaid M."/>
            <person name="Jiang H."/>
            <person name="Korchina V."/>
            <person name="Kovar C."/>
            <person name="Lara F."/>
            <person name="Lee S."/>
            <person name="Mata R."/>
            <person name="Mathew T."/>
            <person name="Moen C."/>
            <person name="Morales K."/>
            <person name="Munidasa M."/>
            <person name="Nazareth L."/>
            <person name="Ngo R."/>
            <person name="Nguyen L."/>
            <person name="Okwuonu G."/>
            <person name="Ongeri F."/>
            <person name="Patil S."/>
            <person name="Petrosino J."/>
            <person name="Pham C."/>
            <person name="Pham P."/>
            <person name="Pu L.-L."/>
            <person name="Puazo M."/>
            <person name="Raj R."/>
            <person name="Reid J."/>
            <person name="Rouhana J."/>
            <person name="Saada N."/>
            <person name="Shang Y."/>
            <person name="Simmons D."/>
            <person name="Thornton R."/>
            <person name="Warren J."/>
            <person name="Weissenberger G."/>
            <person name="Zhang J."/>
            <person name="Zhang L."/>
            <person name="Zhou C."/>
            <person name="Zhu D."/>
            <person name="Muzny D."/>
            <person name="Worley K."/>
            <person name="Gibbs R."/>
        </authorList>
    </citation>
    <scope>NUCLEOTIDE SEQUENCE [LARGE SCALE GENOMIC DNA]</scope>
    <source>
        <strain evidence="1 2">ATCC 19254</strain>
    </source>
</reference>
<evidence type="ECO:0000313" key="1">
    <source>
        <dbReference type="EMBL" id="EEJ41635.1"/>
    </source>
</evidence>
<dbReference type="Proteomes" id="UP000004283">
    <property type="component" value="Unassembled WGS sequence"/>
</dbReference>